<dbReference type="Pfam" id="PF13561">
    <property type="entry name" value="adh_short_C2"/>
    <property type="match status" value="1"/>
</dbReference>
<accession>A0ABP1DY21</accession>
<comment type="similarity">
    <text evidence="1">Belongs to the short-chain dehydrogenases/reductases (SDR) family.</text>
</comment>
<dbReference type="PANTHER" id="PTHR48107:SF7">
    <property type="entry name" value="RE15974P"/>
    <property type="match status" value="1"/>
</dbReference>
<dbReference type="InterPro" id="IPR002347">
    <property type="entry name" value="SDR_fam"/>
</dbReference>
<dbReference type="PRINTS" id="PR00081">
    <property type="entry name" value="GDHRDH"/>
</dbReference>
<sequence length="295" mass="31833">MSLPLVNKVAIVTGASKGIGAAIAKRLAADGATVVINYVNSADVADELANSINAQGPGKAIAIKADVSKIEGGKKLLEDAIEIFGQLDILVFNAGLMKNEVLANVSEKDFDDHIDINVKVPLFVTQSAARFLKPGARVMFFSTALTLNSAPPPNYLLYLTSKGAVEHVVRVLAKDLGAKGITVNAICPGPTDTDLFREGKTEQLIQFFANMHPQKRIPSPDEIAPIVAFLARDEAGWINGQKLYVNGVSFRYGTRCMGDADNVFASRVSMCNSVRDSRSYKLHFVVQCNHCIRLL</sequence>
<evidence type="ECO:0000256" key="1">
    <source>
        <dbReference type="ARBA" id="ARBA00006484"/>
    </source>
</evidence>
<name>A0ABP1DY21_9APHY</name>
<dbReference type="EMBL" id="OZ037950">
    <property type="protein sequence ID" value="CAL1712660.1"/>
    <property type="molecule type" value="Genomic_DNA"/>
</dbReference>
<dbReference type="InterPro" id="IPR036291">
    <property type="entry name" value="NAD(P)-bd_dom_sf"/>
</dbReference>
<dbReference type="Gene3D" id="3.40.50.720">
    <property type="entry name" value="NAD(P)-binding Rossmann-like Domain"/>
    <property type="match status" value="1"/>
</dbReference>
<keyword evidence="2" id="KW-0560">Oxidoreductase</keyword>
<keyword evidence="4" id="KW-1185">Reference proteome</keyword>
<organism evidence="3 4">
    <name type="scientific">Somion occarium</name>
    <dbReference type="NCBI Taxonomy" id="3059160"/>
    <lineage>
        <taxon>Eukaryota</taxon>
        <taxon>Fungi</taxon>
        <taxon>Dikarya</taxon>
        <taxon>Basidiomycota</taxon>
        <taxon>Agaricomycotina</taxon>
        <taxon>Agaricomycetes</taxon>
        <taxon>Polyporales</taxon>
        <taxon>Cerrenaceae</taxon>
        <taxon>Somion</taxon>
    </lineage>
</organism>
<dbReference type="SUPFAM" id="SSF51735">
    <property type="entry name" value="NAD(P)-binding Rossmann-fold domains"/>
    <property type="match status" value="1"/>
</dbReference>
<proteinExistence type="inferred from homology"/>
<protein>
    <submittedName>
        <fullName evidence="3">Uncharacterized protein</fullName>
    </submittedName>
</protein>
<evidence type="ECO:0000313" key="3">
    <source>
        <dbReference type="EMBL" id="CAL1712660.1"/>
    </source>
</evidence>
<gene>
    <name evidence="3" type="ORF">GFSPODELE1_LOCUS8925</name>
</gene>
<dbReference type="PANTHER" id="PTHR48107">
    <property type="entry name" value="NADPH-DEPENDENT ALDEHYDE REDUCTASE-LIKE PROTEIN, CHLOROPLASTIC-RELATED"/>
    <property type="match status" value="1"/>
</dbReference>
<reference evidence="4" key="1">
    <citation type="submission" date="2024-04" db="EMBL/GenBank/DDBJ databases">
        <authorList>
            <person name="Shaw F."/>
            <person name="Minotto A."/>
        </authorList>
    </citation>
    <scope>NUCLEOTIDE SEQUENCE [LARGE SCALE GENOMIC DNA]</scope>
</reference>
<dbReference type="Proteomes" id="UP001497453">
    <property type="component" value="Chromosome 7"/>
</dbReference>
<evidence type="ECO:0000313" key="4">
    <source>
        <dbReference type="Proteomes" id="UP001497453"/>
    </source>
</evidence>
<evidence type="ECO:0000256" key="2">
    <source>
        <dbReference type="ARBA" id="ARBA00023002"/>
    </source>
</evidence>